<evidence type="ECO:0000256" key="21">
    <source>
        <dbReference type="ARBA" id="ARBA00024827"/>
    </source>
</evidence>
<dbReference type="GO" id="GO:0016301">
    <property type="term" value="F:kinase activity"/>
    <property type="evidence" value="ECO:0007669"/>
    <property type="project" value="UniProtKB-KW"/>
</dbReference>
<keyword evidence="19" id="KW-0411">Iron-sulfur</keyword>
<keyword evidence="15" id="KW-0067">ATP-binding</keyword>
<evidence type="ECO:0000256" key="22">
    <source>
        <dbReference type="ARBA" id="ARBA00030800"/>
    </source>
</evidence>
<dbReference type="Gene3D" id="3.30.565.10">
    <property type="entry name" value="Histidine kinase-like ATPase, C-terminal domain"/>
    <property type="match status" value="1"/>
</dbReference>
<comment type="cofactor">
    <cofactor evidence="2">
        <name>[4Fe-4S] cluster</name>
        <dbReference type="ChEBI" id="CHEBI:49883"/>
    </cofactor>
</comment>
<reference evidence="25 26" key="1">
    <citation type="submission" date="2022-08" db="EMBL/GenBank/DDBJ databases">
        <title>Paenibacillus endoradicis sp. nov., Paenibacillus radicibacter sp. nov and Paenibacillus pararadicis sp. nov., three cold-adapted plant growth-promoting bacteria isolated from root of Larix gmelinii in Great Khingan.</title>
        <authorList>
            <person name="Xue H."/>
        </authorList>
    </citation>
    <scope>NUCLEOTIDE SEQUENCE [LARGE SCALE GENOMIC DNA]</scope>
    <source>
        <strain evidence="25 26">N5-1-1-5</strain>
    </source>
</reference>
<dbReference type="SUPFAM" id="SSF55874">
    <property type="entry name" value="ATPase domain of HSP90 chaperone/DNA topoisomerase II/histidine kinase"/>
    <property type="match status" value="1"/>
</dbReference>
<protein>
    <recommendedName>
        <fullName evidence="6">Oxygen sensor histidine kinase NreB</fullName>
        <ecNumber evidence="5">2.7.13.3</ecNumber>
    </recommendedName>
    <alternativeName>
        <fullName evidence="22">Nitrogen regulation protein B</fullName>
    </alternativeName>
</protein>
<keyword evidence="14 25" id="KW-0418">Kinase</keyword>
<gene>
    <name evidence="25" type="ORF">NV381_32495</name>
</gene>
<keyword evidence="7" id="KW-1003">Cell membrane</keyword>
<dbReference type="RefSeq" id="WP_258217464.1">
    <property type="nucleotide sequence ID" value="NZ_JANQBD010000033.1"/>
</dbReference>
<evidence type="ECO:0000256" key="14">
    <source>
        <dbReference type="ARBA" id="ARBA00022777"/>
    </source>
</evidence>
<evidence type="ECO:0000256" key="11">
    <source>
        <dbReference type="ARBA" id="ARBA00022692"/>
    </source>
</evidence>
<dbReference type="InterPro" id="IPR004358">
    <property type="entry name" value="Sig_transdc_His_kin-like_C"/>
</dbReference>
<comment type="subcellular location">
    <subcellularLocation>
        <location evidence="4">Cell membrane</location>
        <topology evidence="4">Multi-pass membrane protein</topology>
    </subcellularLocation>
    <subcellularLocation>
        <location evidence="3">Cytoplasm</location>
    </subcellularLocation>
</comment>
<keyword evidence="12" id="KW-0479">Metal-binding</keyword>
<evidence type="ECO:0000256" key="7">
    <source>
        <dbReference type="ARBA" id="ARBA00022475"/>
    </source>
</evidence>
<evidence type="ECO:0000256" key="1">
    <source>
        <dbReference type="ARBA" id="ARBA00000085"/>
    </source>
</evidence>
<evidence type="ECO:0000256" key="13">
    <source>
        <dbReference type="ARBA" id="ARBA00022741"/>
    </source>
</evidence>
<dbReference type="InterPro" id="IPR005467">
    <property type="entry name" value="His_kinase_dom"/>
</dbReference>
<accession>A0ABT1YRX0</accession>
<name>A0ABT1YRX0_9BACL</name>
<evidence type="ECO:0000256" key="6">
    <source>
        <dbReference type="ARBA" id="ARBA00017322"/>
    </source>
</evidence>
<evidence type="ECO:0000313" key="26">
    <source>
        <dbReference type="Proteomes" id="UP001300012"/>
    </source>
</evidence>
<sequence>MKAVVTKEDRMIYLYRYCSLALTSLVFLLGDKDPPFMFKLGIVMALVIFAKGITYAYQRSSKFSRKFKYIIGLEMAGMVVQTIFTGGIDSPFLWCVMNPALIAASSLSAVSCWLMLLGYILLVTSFSYSMADSHNESIGIFVLNNSDFYLMLLYMAFFIQVLADVKNKLERANKRTKETLWHIKSLYQIVEAAAHSESGNLRKIFTEFALRLTEQKTAFFWDVSANEEGERLIVHGIRHSEVEATLCLEMESRLKEFRSQESPSLINLYIYGEFLIMPVKSTIRFWGVLGIKIETSSQDEGRRWFVQQLYFLSELFAIILERHQLERIENQLIIIEEQNRIAAEMHDSVSQHMFGIVYALHSLIRQWPNIPEKQLKDQLQLILESSNIASQELRSSIYSLSSRKNGSSFWISTVTSHLDSLSKLHAVDIHVKITGDDHRLPVNHQKALFRIISEAAGNAIRHGCSSSIEIELNLETGEAKLAVLDNGAGFDVNARLSDPNHTGLGVSNMKFLVESLGGTIEIFSSEGEGTQILAVMPIDYKEKRN</sequence>
<keyword evidence="11 23" id="KW-0812">Transmembrane</keyword>
<keyword evidence="18" id="KW-0902">Two-component regulatory system</keyword>
<evidence type="ECO:0000256" key="8">
    <source>
        <dbReference type="ARBA" id="ARBA00022485"/>
    </source>
</evidence>
<keyword evidence="26" id="KW-1185">Reference proteome</keyword>
<evidence type="ECO:0000256" key="15">
    <source>
        <dbReference type="ARBA" id="ARBA00022840"/>
    </source>
</evidence>
<comment type="caution">
    <text evidence="25">The sequence shown here is derived from an EMBL/GenBank/DDBJ whole genome shotgun (WGS) entry which is preliminary data.</text>
</comment>
<dbReference type="Pfam" id="PF02518">
    <property type="entry name" value="HATPase_c"/>
    <property type="match status" value="1"/>
</dbReference>
<keyword evidence="17" id="KW-0408">Iron</keyword>
<keyword evidence="9" id="KW-0963">Cytoplasm</keyword>
<organism evidence="25 26">
    <name type="scientific">Paenibacillus radicis</name>
    <name type="common">ex Xue et al. 2023</name>
    <dbReference type="NCBI Taxonomy" id="2972489"/>
    <lineage>
        <taxon>Bacteria</taxon>
        <taxon>Bacillati</taxon>
        <taxon>Bacillota</taxon>
        <taxon>Bacilli</taxon>
        <taxon>Bacillales</taxon>
        <taxon>Paenibacillaceae</taxon>
        <taxon>Paenibacillus</taxon>
    </lineage>
</organism>
<keyword evidence="20 23" id="KW-0472">Membrane</keyword>
<comment type="catalytic activity">
    <reaction evidence="1">
        <text>ATP + protein L-histidine = ADP + protein N-phospho-L-histidine.</text>
        <dbReference type="EC" id="2.7.13.3"/>
    </reaction>
</comment>
<dbReference type="PANTHER" id="PTHR24421:SF37">
    <property type="entry name" value="SENSOR HISTIDINE KINASE NARS"/>
    <property type="match status" value="1"/>
</dbReference>
<feature type="transmembrane region" description="Helical" evidence="23">
    <location>
        <begin position="36"/>
        <end position="57"/>
    </location>
</feature>
<evidence type="ECO:0000256" key="9">
    <source>
        <dbReference type="ARBA" id="ARBA00022490"/>
    </source>
</evidence>
<dbReference type="InterPro" id="IPR050482">
    <property type="entry name" value="Sensor_HK_TwoCompSys"/>
</dbReference>
<dbReference type="Pfam" id="PF07730">
    <property type="entry name" value="HisKA_3"/>
    <property type="match status" value="1"/>
</dbReference>
<evidence type="ECO:0000256" key="17">
    <source>
        <dbReference type="ARBA" id="ARBA00023004"/>
    </source>
</evidence>
<evidence type="ECO:0000256" key="2">
    <source>
        <dbReference type="ARBA" id="ARBA00001966"/>
    </source>
</evidence>
<keyword evidence="8" id="KW-0004">4Fe-4S</keyword>
<dbReference type="EMBL" id="JANQBD010000033">
    <property type="protein sequence ID" value="MCR8635921.1"/>
    <property type="molecule type" value="Genomic_DNA"/>
</dbReference>
<feature type="transmembrane region" description="Helical" evidence="23">
    <location>
        <begin position="138"/>
        <end position="163"/>
    </location>
</feature>
<dbReference type="EC" id="2.7.13.3" evidence="5"/>
<dbReference type="PROSITE" id="PS50109">
    <property type="entry name" value="HIS_KIN"/>
    <property type="match status" value="1"/>
</dbReference>
<evidence type="ECO:0000256" key="16">
    <source>
        <dbReference type="ARBA" id="ARBA00022989"/>
    </source>
</evidence>
<keyword evidence="13" id="KW-0547">Nucleotide-binding</keyword>
<feature type="transmembrane region" description="Helical" evidence="23">
    <location>
        <begin position="69"/>
        <end position="88"/>
    </location>
</feature>
<evidence type="ECO:0000259" key="24">
    <source>
        <dbReference type="PROSITE" id="PS50109"/>
    </source>
</evidence>
<keyword evidence="16 23" id="KW-1133">Transmembrane helix</keyword>
<evidence type="ECO:0000313" key="25">
    <source>
        <dbReference type="EMBL" id="MCR8635921.1"/>
    </source>
</evidence>
<evidence type="ECO:0000256" key="4">
    <source>
        <dbReference type="ARBA" id="ARBA00004651"/>
    </source>
</evidence>
<evidence type="ECO:0000256" key="5">
    <source>
        <dbReference type="ARBA" id="ARBA00012438"/>
    </source>
</evidence>
<feature type="domain" description="Histidine kinase" evidence="24">
    <location>
        <begin position="448"/>
        <end position="540"/>
    </location>
</feature>
<dbReference type="SMART" id="SM00387">
    <property type="entry name" value="HATPase_c"/>
    <property type="match status" value="1"/>
</dbReference>
<dbReference type="InterPro" id="IPR036890">
    <property type="entry name" value="HATPase_C_sf"/>
</dbReference>
<feature type="transmembrane region" description="Helical" evidence="23">
    <location>
        <begin position="100"/>
        <end position="126"/>
    </location>
</feature>
<evidence type="ECO:0000256" key="18">
    <source>
        <dbReference type="ARBA" id="ARBA00023012"/>
    </source>
</evidence>
<evidence type="ECO:0000256" key="12">
    <source>
        <dbReference type="ARBA" id="ARBA00022723"/>
    </source>
</evidence>
<evidence type="ECO:0000256" key="23">
    <source>
        <dbReference type="SAM" id="Phobius"/>
    </source>
</evidence>
<dbReference type="InterPro" id="IPR003594">
    <property type="entry name" value="HATPase_dom"/>
</dbReference>
<keyword evidence="10" id="KW-0808">Transferase</keyword>
<dbReference type="InterPro" id="IPR011712">
    <property type="entry name" value="Sig_transdc_His_kin_sub3_dim/P"/>
</dbReference>
<evidence type="ECO:0000256" key="20">
    <source>
        <dbReference type="ARBA" id="ARBA00023136"/>
    </source>
</evidence>
<comment type="function">
    <text evidence="21">Member of the two-component regulatory system NreB/NreC involved in the control of dissimilatory nitrate/nitrite reduction in response to oxygen. NreB functions as a direct oxygen sensor histidine kinase which is autophosphorylated, in the absence of oxygen, probably at the conserved histidine residue, and transfers its phosphate group probably to a conserved aspartate residue of NreC. NreB/NreC activates the expression of the nitrate (narGHJI) and nitrite (nir) reductase operons, as well as the putative nitrate transporter gene narT.</text>
</comment>
<dbReference type="PRINTS" id="PR00344">
    <property type="entry name" value="BCTRLSENSOR"/>
</dbReference>
<dbReference type="Gene3D" id="1.20.5.1930">
    <property type="match status" value="1"/>
</dbReference>
<dbReference type="Proteomes" id="UP001300012">
    <property type="component" value="Unassembled WGS sequence"/>
</dbReference>
<dbReference type="CDD" id="cd16917">
    <property type="entry name" value="HATPase_UhpB-NarQ-NarX-like"/>
    <property type="match status" value="1"/>
</dbReference>
<dbReference type="PANTHER" id="PTHR24421">
    <property type="entry name" value="NITRATE/NITRITE SENSOR PROTEIN NARX-RELATED"/>
    <property type="match status" value="1"/>
</dbReference>
<proteinExistence type="predicted"/>
<feature type="transmembrane region" description="Helical" evidence="23">
    <location>
        <begin position="12"/>
        <end position="30"/>
    </location>
</feature>
<evidence type="ECO:0000256" key="10">
    <source>
        <dbReference type="ARBA" id="ARBA00022679"/>
    </source>
</evidence>
<evidence type="ECO:0000256" key="19">
    <source>
        <dbReference type="ARBA" id="ARBA00023014"/>
    </source>
</evidence>
<evidence type="ECO:0000256" key="3">
    <source>
        <dbReference type="ARBA" id="ARBA00004496"/>
    </source>
</evidence>